<comment type="caution">
    <text evidence="1">The sequence shown here is derived from an EMBL/GenBank/DDBJ whole genome shotgun (WGS) entry which is preliminary data.</text>
</comment>
<evidence type="ECO:0000313" key="2">
    <source>
        <dbReference type="Proteomes" id="UP001202961"/>
    </source>
</evidence>
<organism evidence="1 2">
    <name type="scientific">Aporhodopirellula aestuarii</name>
    <dbReference type="NCBI Taxonomy" id="2950107"/>
    <lineage>
        <taxon>Bacteria</taxon>
        <taxon>Pseudomonadati</taxon>
        <taxon>Planctomycetota</taxon>
        <taxon>Planctomycetia</taxon>
        <taxon>Pirellulales</taxon>
        <taxon>Pirellulaceae</taxon>
        <taxon>Aporhodopirellula</taxon>
    </lineage>
</organism>
<sequence length="368" mass="41381">MISAKHPGESNVAVDGKIVSLVTDAAGGVDSSVHRYFECCGSIGFGSLRTAGRMLVMVSLLGVSSALAADDRNVEEPNSSDTTVSNITSSVNLKQELADEIASQEQDEDAAVEPVNTIGPGKQPPASLEPLIELARQVKEKFETEVDCYTCLLVKRETLDGKLEPTKYIRLKIRERRHNGQELLRPQCIYGRFLKPKEVAGREILYVENERDGDVLVRRGGTRLPNLTLEIDPEGRLAKQESNFSIVQTGIRPMVEQILDRMESQIDPTNVKIRYYADAKVDGRPCQHIEISQLERRPDSNYQIAKVYIDEELKLPVFFSSYAWPEEPDGKPILQEQYAITQINLNAELTDLDFDRTNPEYKFYNETE</sequence>
<gene>
    <name evidence="1" type="ORF">NB063_12435</name>
</gene>
<proteinExistence type="predicted"/>
<reference evidence="1 2" key="1">
    <citation type="journal article" date="2022" name="Syst. Appl. Microbiol.">
        <title>Rhodopirellula aestuarii sp. nov., a novel member of the genus Rhodopirellula isolated from brackish sediments collected in the Tagus River estuary, Portugal.</title>
        <authorList>
            <person name="Vitorino I.R."/>
            <person name="Klimek D."/>
            <person name="Calusinska M."/>
            <person name="Lobo-da-Cunha A."/>
            <person name="Vasconcelos V."/>
            <person name="Lage O.M."/>
        </authorList>
    </citation>
    <scope>NUCLEOTIDE SEQUENCE [LARGE SCALE GENOMIC DNA]</scope>
    <source>
        <strain evidence="1 2">ICT_H3.1</strain>
    </source>
</reference>
<dbReference type="EMBL" id="JAMQBK010000031">
    <property type="protein sequence ID" value="MCM2371412.1"/>
    <property type="molecule type" value="Genomic_DNA"/>
</dbReference>
<name>A0ABT0U3G7_9BACT</name>
<dbReference type="Pfam" id="PF07608">
    <property type="entry name" value="DUF1571"/>
    <property type="match status" value="1"/>
</dbReference>
<dbReference type="RefSeq" id="WP_250929045.1">
    <property type="nucleotide sequence ID" value="NZ_JAMQBK010000031.1"/>
</dbReference>
<dbReference type="InterPro" id="IPR011465">
    <property type="entry name" value="DUF1571"/>
</dbReference>
<evidence type="ECO:0000313" key="1">
    <source>
        <dbReference type="EMBL" id="MCM2371412.1"/>
    </source>
</evidence>
<dbReference type="Gene3D" id="2.50.20.10">
    <property type="entry name" value="Lipoprotein localisation LolA/LolB/LppX"/>
    <property type="match status" value="1"/>
</dbReference>
<protein>
    <submittedName>
        <fullName evidence="1">DUF1571 domain-containing protein</fullName>
    </submittedName>
</protein>
<dbReference type="Proteomes" id="UP001202961">
    <property type="component" value="Unassembled WGS sequence"/>
</dbReference>
<accession>A0ABT0U3G7</accession>
<keyword evidence="2" id="KW-1185">Reference proteome</keyword>